<keyword evidence="7 18" id="KW-0732">Signal</keyword>
<dbReference type="FunFam" id="1.10.510.10:FF:000453">
    <property type="entry name" value="LRR receptor-like serine/threonine-protein kinase HSL2"/>
    <property type="match status" value="1"/>
</dbReference>
<evidence type="ECO:0000256" key="5">
    <source>
        <dbReference type="ARBA" id="ARBA00022679"/>
    </source>
</evidence>
<keyword evidence="4" id="KW-0433">Leucine-rich repeat</keyword>
<dbReference type="InterPro" id="IPR008271">
    <property type="entry name" value="Ser/Thr_kinase_AS"/>
</dbReference>
<dbReference type="PROSITE" id="PS00107">
    <property type="entry name" value="PROTEIN_KINASE_ATP"/>
    <property type="match status" value="1"/>
</dbReference>
<name>A0AAD8P736_TARER</name>
<dbReference type="Gene3D" id="3.30.200.20">
    <property type="entry name" value="Phosphorylase Kinase, domain 1"/>
    <property type="match status" value="1"/>
</dbReference>
<keyword evidence="6 17" id="KW-0812">Transmembrane</keyword>
<dbReference type="Pfam" id="PF07714">
    <property type="entry name" value="PK_Tyr_Ser-Thr"/>
    <property type="match status" value="1"/>
</dbReference>
<dbReference type="GO" id="GO:0016020">
    <property type="term" value="C:membrane"/>
    <property type="evidence" value="ECO:0007669"/>
    <property type="project" value="UniProtKB-SubCell"/>
</dbReference>
<keyword evidence="14" id="KW-0675">Receptor</keyword>
<protein>
    <recommendedName>
        <fullName evidence="2">non-specific serine/threonine protein kinase</fullName>
        <ecNumber evidence="2">2.7.11.1</ecNumber>
    </recommendedName>
</protein>
<evidence type="ECO:0000256" key="11">
    <source>
        <dbReference type="ARBA" id="ARBA00022840"/>
    </source>
</evidence>
<dbReference type="FunFam" id="3.80.10.10:FF:000542">
    <property type="entry name" value="Leucine-rich repeat protein kinase family protein"/>
    <property type="match status" value="1"/>
</dbReference>
<comment type="caution">
    <text evidence="20">The sequence shown here is derived from an EMBL/GenBank/DDBJ whole genome shotgun (WGS) entry which is preliminary data.</text>
</comment>
<evidence type="ECO:0000256" key="15">
    <source>
        <dbReference type="ARBA" id="ARBA00023180"/>
    </source>
</evidence>
<accession>A0AAD8P736</accession>
<evidence type="ECO:0000256" key="12">
    <source>
        <dbReference type="ARBA" id="ARBA00022989"/>
    </source>
</evidence>
<feature type="transmembrane region" description="Helical" evidence="17">
    <location>
        <begin position="546"/>
        <end position="570"/>
    </location>
</feature>
<keyword evidence="9 16" id="KW-0547">Nucleotide-binding</keyword>
<dbReference type="GO" id="GO:0004674">
    <property type="term" value="F:protein serine/threonine kinase activity"/>
    <property type="evidence" value="ECO:0007669"/>
    <property type="project" value="UniProtKB-KW"/>
</dbReference>
<feature type="signal peptide" evidence="18">
    <location>
        <begin position="1"/>
        <end position="19"/>
    </location>
</feature>
<keyword evidence="3" id="KW-0723">Serine/threonine-protein kinase</keyword>
<dbReference type="InterPro" id="IPR017441">
    <property type="entry name" value="Protein_kinase_ATP_BS"/>
</dbReference>
<dbReference type="InterPro" id="IPR001245">
    <property type="entry name" value="Ser-Thr/Tyr_kinase_cat_dom"/>
</dbReference>
<dbReference type="InterPro" id="IPR000719">
    <property type="entry name" value="Prot_kinase_dom"/>
</dbReference>
<feature type="domain" description="Protein kinase" evidence="19">
    <location>
        <begin position="618"/>
        <end position="891"/>
    </location>
</feature>
<evidence type="ECO:0000256" key="17">
    <source>
        <dbReference type="SAM" id="Phobius"/>
    </source>
</evidence>
<keyword evidence="13 17" id="KW-0472">Membrane</keyword>
<dbReference type="GO" id="GO:0005524">
    <property type="term" value="F:ATP binding"/>
    <property type="evidence" value="ECO:0007669"/>
    <property type="project" value="UniProtKB-UniRule"/>
</dbReference>
<dbReference type="PANTHER" id="PTHR45974">
    <property type="entry name" value="RECEPTOR-LIKE PROTEIN 55"/>
    <property type="match status" value="1"/>
</dbReference>
<keyword evidence="15" id="KW-0325">Glycoprotein</keyword>
<dbReference type="Proteomes" id="UP001229421">
    <property type="component" value="Unassembled WGS sequence"/>
</dbReference>
<evidence type="ECO:0000256" key="6">
    <source>
        <dbReference type="ARBA" id="ARBA00022692"/>
    </source>
</evidence>
<keyword evidence="12 17" id="KW-1133">Transmembrane helix</keyword>
<evidence type="ECO:0000259" key="19">
    <source>
        <dbReference type="PROSITE" id="PS50011"/>
    </source>
</evidence>
<dbReference type="Gene3D" id="1.10.510.10">
    <property type="entry name" value="Transferase(Phosphotransferase) domain 1"/>
    <property type="match status" value="1"/>
</dbReference>
<reference evidence="20" key="1">
    <citation type="journal article" date="2023" name="bioRxiv">
        <title>Improved chromosome-level genome assembly for marigold (Tagetes erecta).</title>
        <authorList>
            <person name="Jiang F."/>
            <person name="Yuan L."/>
            <person name="Wang S."/>
            <person name="Wang H."/>
            <person name="Xu D."/>
            <person name="Wang A."/>
            <person name="Fan W."/>
        </authorList>
    </citation>
    <scope>NUCLEOTIDE SEQUENCE</scope>
    <source>
        <strain evidence="20">WSJ</strain>
        <tissue evidence="20">Leaf</tissue>
    </source>
</reference>
<gene>
    <name evidence="20" type="ORF">QVD17_00299</name>
</gene>
<dbReference type="AlphaFoldDB" id="A0AAD8P736"/>
<keyword evidence="11 16" id="KW-0067">ATP-binding</keyword>
<evidence type="ECO:0000256" key="9">
    <source>
        <dbReference type="ARBA" id="ARBA00022741"/>
    </source>
</evidence>
<evidence type="ECO:0000256" key="8">
    <source>
        <dbReference type="ARBA" id="ARBA00022737"/>
    </source>
</evidence>
<dbReference type="Gene3D" id="3.80.10.10">
    <property type="entry name" value="Ribonuclease Inhibitor"/>
    <property type="match status" value="3"/>
</dbReference>
<comment type="subcellular location">
    <subcellularLocation>
        <location evidence="1">Membrane</location>
        <topology evidence="1">Single-pass type I membrane protein</topology>
    </subcellularLocation>
</comment>
<dbReference type="EMBL" id="JAUHHV010000001">
    <property type="protein sequence ID" value="KAK1434552.1"/>
    <property type="molecule type" value="Genomic_DNA"/>
</dbReference>
<dbReference type="InterPro" id="IPR032675">
    <property type="entry name" value="LRR_dom_sf"/>
</dbReference>
<dbReference type="PROSITE" id="PS50011">
    <property type="entry name" value="PROTEIN_KINASE_DOM"/>
    <property type="match status" value="1"/>
</dbReference>
<dbReference type="PANTHER" id="PTHR45974:SF242">
    <property type="entry name" value="LEUCINE-RICH REPEAT PROTEIN KINASE FAMILY PROTEIN"/>
    <property type="match status" value="1"/>
</dbReference>
<keyword evidence="21" id="KW-1185">Reference proteome</keyword>
<dbReference type="CDD" id="cd14066">
    <property type="entry name" value="STKc_IRAK"/>
    <property type="match status" value="1"/>
</dbReference>
<proteinExistence type="predicted"/>
<keyword evidence="5" id="KW-0808">Transferase</keyword>
<feature type="binding site" evidence="16">
    <location>
        <position position="646"/>
    </location>
    <ligand>
        <name>ATP</name>
        <dbReference type="ChEBI" id="CHEBI:30616"/>
    </ligand>
</feature>
<evidence type="ECO:0000256" key="7">
    <source>
        <dbReference type="ARBA" id="ARBA00022729"/>
    </source>
</evidence>
<dbReference type="EC" id="2.7.11.1" evidence="2"/>
<evidence type="ECO:0000256" key="3">
    <source>
        <dbReference type="ARBA" id="ARBA00022527"/>
    </source>
</evidence>
<dbReference type="SMART" id="SM00220">
    <property type="entry name" value="S_TKc"/>
    <property type="match status" value="1"/>
</dbReference>
<evidence type="ECO:0000256" key="2">
    <source>
        <dbReference type="ARBA" id="ARBA00012513"/>
    </source>
</evidence>
<evidence type="ECO:0000256" key="16">
    <source>
        <dbReference type="PROSITE-ProRule" id="PRU10141"/>
    </source>
</evidence>
<evidence type="ECO:0000256" key="1">
    <source>
        <dbReference type="ARBA" id="ARBA00004479"/>
    </source>
</evidence>
<evidence type="ECO:0000256" key="4">
    <source>
        <dbReference type="ARBA" id="ARBA00022614"/>
    </source>
</evidence>
<keyword evidence="10" id="KW-0418">Kinase</keyword>
<sequence>MDRRLWMIIFCCQIMVIAAETDPNDIAVLNAVKSRWQNLPPDWKGSDPCGSSWEGINCTDSRVTTLVLAGMGVETDDIGDIPSLSMLEYLDLSNNKGIKATLPSSIQNLKNLTTLILVGCSFRGPIPDSIGSLKQLVFLGLNNNSFIGPIPPSIGKLTNLSWLDLSDNLLSGPIPISNGTIPGLDNLVNAKHFHLANNQLSGPIPSQLFSQNMSLIHVIVNNNQLAGAIPSSIGTVQTLEVVRLDSNSLRGVVPQRLTSLKSVSELYLSNNNLTGPVPDLSGMSSLLNVDMSNNSFDKSDIPTWFTLLSLTTLLMEMTQIEGEIPSDIFQPQLERLVLSNNRLNGTLDVGNRYKGGLIADLTNNSITNFTQNSGYNLSLYLDNNPVCEAGSTERYCEAGRPKPPNALPSNTCPPLRCGSNKVLSPNCKCTNPYTGTLFFFSYSFSNLDNATYHKTLHDTLISAFQSNQLPVDSISFSNATVNEDKYLQYRLHIFPSSQDFFSRSAVASIGTVINRQLFSIPYYGPLFFLDDKYCCFPEKKSSKHGIIIGVAVGGSVILLLIALVITYAIYKKRQTAKTKQNNPFASWGSNGSDAGDVPQLKGTRWCSFGELKRCTNNFSEENMIGSGGYGKVYKGTLDSGHVVAIKRAQQGSLQGAQEFKTEIELLSRIHHKNVVSLVGFCYEQGEQMLVYEYISNGTLKDNLTGMSGMRLSWMKRLKVALDSAKGVTYLHELANPPIIHRDIKSNNILLDEHLNAKVADFGLSKLLGDESKGYVSTQVKGTLGYMDPEYYMTQQLTEKSDVYSFGIVLLELLTARSPIQKGKYIVREVKEAIDKSGDLNGLYTILDPSLGSFHKLGGLTKFVNLAMNCVQDSGVDRPKMGEVVREIENIIDMAVLSLDVESSLTFSSQNTRKVGDLYHPYGDSVSDASSMSIPFETELRR</sequence>
<evidence type="ECO:0000256" key="13">
    <source>
        <dbReference type="ARBA" id="ARBA00023136"/>
    </source>
</evidence>
<dbReference type="InterPro" id="IPR055414">
    <property type="entry name" value="LRR_R13L4/SHOC2-like"/>
</dbReference>
<evidence type="ECO:0000313" key="20">
    <source>
        <dbReference type="EMBL" id="KAK1434552.1"/>
    </source>
</evidence>
<dbReference type="InterPro" id="IPR011009">
    <property type="entry name" value="Kinase-like_dom_sf"/>
</dbReference>
<organism evidence="20 21">
    <name type="scientific">Tagetes erecta</name>
    <name type="common">African marigold</name>
    <dbReference type="NCBI Taxonomy" id="13708"/>
    <lineage>
        <taxon>Eukaryota</taxon>
        <taxon>Viridiplantae</taxon>
        <taxon>Streptophyta</taxon>
        <taxon>Embryophyta</taxon>
        <taxon>Tracheophyta</taxon>
        <taxon>Spermatophyta</taxon>
        <taxon>Magnoliopsida</taxon>
        <taxon>eudicotyledons</taxon>
        <taxon>Gunneridae</taxon>
        <taxon>Pentapetalae</taxon>
        <taxon>asterids</taxon>
        <taxon>campanulids</taxon>
        <taxon>Asterales</taxon>
        <taxon>Asteraceae</taxon>
        <taxon>Asteroideae</taxon>
        <taxon>Heliantheae alliance</taxon>
        <taxon>Tageteae</taxon>
        <taxon>Tagetes</taxon>
    </lineage>
</organism>
<feature type="chain" id="PRO_5042039981" description="non-specific serine/threonine protein kinase" evidence="18">
    <location>
        <begin position="20"/>
        <end position="941"/>
    </location>
</feature>
<evidence type="ECO:0000256" key="14">
    <source>
        <dbReference type="ARBA" id="ARBA00023170"/>
    </source>
</evidence>
<dbReference type="FunFam" id="3.30.200.20:FF:000328">
    <property type="entry name" value="Leucine-rich repeat protein kinase family protein"/>
    <property type="match status" value="1"/>
</dbReference>
<dbReference type="FunFam" id="3.80.10.10:FF:000363">
    <property type="entry name" value="Leucine-rich repeat family protein"/>
    <property type="match status" value="1"/>
</dbReference>
<dbReference type="InterPro" id="IPR001611">
    <property type="entry name" value="Leu-rich_rpt"/>
</dbReference>
<keyword evidence="8" id="KW-0677">Repeat</keyword>
<dbReference type="Pfam" id="PF23598">
    <property type="entry name" value="LRR_14"/>
    <property type="match status" value="1"/>
</dbReference>
<evidence type="ECO:0000313" key="21">
    <source>
        <dbReference type="Proteomes" id="UP001229421"/>
    </source>
</evidence>
<dbReference type="SUPFAM" id="SSF52058">
    <property type="entry name" value="L domain-like"/>
    <property type="match status" value="1"/>
</dbReference>
<evidence type="ECO:0000256" key="10">
    <source>
        <dbReference type="ARBA" id="ARBA00022777"/>
    </source>
</evidence>
<dbReference type="Pfam" id="PF00560">
    <property type="entry name" value="LRR_1"/>
    <property type="match status" value="1"/>
</dbReference>
<dbReference type="PROSITE" id="PS00108">
    <property type="entry name" value="PROTEIN_KINASE_ST"/>
    <property type="match status" value="1"/>
</dbReference>
<dbReference type="SUPFAM" id="SSF56112">
    <property type="entry name" value="Protein kinase-like (PK-like)"/>
    <property type="match status" value="1"/>
</dbReference>
<evidence type="ECO:0000256" key="18">
    <source>
        <dbReference type="SAM" id="SignalP"/>
    </source>
</evidence>